<dbReference type="PhylomeDB" id="E9GDY9"/>
<dbReference type="InterPro" id="IPR050822">
    <property type="entry name" value="Cerebellin_Synaptic_Org"/>
</dbReference>
<comment type="subcellular location">
    <subcellularLocation>
        <location evidence="1">Secreted</location>
    </subcellularLocation>
</comment>
<evidence type="ECO:0000256" key="1">
    <source>
        <dbReference type="ARBA" id="ARBA00004613"/>
    </source>
</evidence>
<keyword evidence="7" id="KW-1185">Reference proteome</keyword>
<feature type="domain" description="C1q" evidence="5">
    <location>
        <begin position="167"/>
        <end position="302"/>
    </location>
</feature>
<dbReference type="GO" id="GO:0005615">
    <property type="term" value="C:extracellular space"/>
    <property type="evidence" value="ECO:0000318"/>
    <property type="project" value="GO_Central"/>
</dbReference>
<dbReference type="Gene3D" id="2.60.120.40">
    <property type="match status" value="1"/>
</dbReference>
<dbReference type="PANTHER" id="PTHR22923:SF62">
    <property type="entry name" value="CVP18"/>
    <property type="match status" value="1"/>
</dbReference>
<dbReference type="SUPFAM" id="SSF49842">
    <property type="entry name" value="TNF-like"/>
    <property type="match status" value="1"/>
</dbReference>
<dbReference type="InterPro" id="IPR008983">
    <property type="entry name" value="Tumour_necrosis_fac-like_dom"/>
</dbReference>
<accession>E9GDY9</accession>
<keyword evidence="3 4" id="KW-0732">Signal</keyword>
<evidence type="ECO:0000256" key="4">
    <source>
        <dbReference type="SAM" id="SignalP"/>
    </source>
</evidence>
<dbReference type="KEGG" id="dpx:DAPPUDRAFT_223838"/>
<evidence type="ECO:0000256" key="3">
    <source>
        <dbReference type="ARBA" id="ARBA00022729"/>
    </source>
</evidence>
<dbReference type="EMBL" id="GL732540">
    <property type="protein sequence ID" value="EFX82171.1"/>
    <property type="molecule type" value="Genomic_DNA"/>
</dbReference>
<evidence type="ECO:0000256" key="2">
    <source>
        <dbReference type="ARBA" id="ARBA00022525"/>
    </source>
</evidence>
<sequence length="303" mass="33698">MIRRFPVVLQLSLLVVAWINSQVIAGLTVDEQLEQLRINYIKMEQILAAKDSRLKSLELKVQHQGILEAQMIRLETEVNQMKAQAIRAQEPRLLTAQQQSRSNSNATSLRQGTTQLPKSCVDLKIMGHTLSGMFLIKGVKTVETVFCDFTLAATDPNFQTWIGYADIKSSPDSFHAQRVGLYDAVNTVVPYNLIRLNIGNDLNPLTGVFVAPKAGRYYFAFTGLGWATYVKVQLQMKVGSADWIKIGEAHGAAWNTMALQSTLQLAKGDQIRLVHLLGVIHDADGNNFSDFVGFLLEEDVFGC</sequence>
<dbReference type="OrthoDB" id="6343466at2759"/>
<reference evidence="6 7" key="1">
    <citation type="journal article" date="2011" name="Science">
        <title>The ecoresponsive genome of Daphnia pulex.</title>
        <authorList>
            <person name="Colbourne J.K."/>
            <person name="Pfrender M.E."/>
            <person name="Gilbert D."/>
            <person name="Thomas W.K."/>
            <person name="Tucker A."/>
            <person name="Oakley T.H."/>
            <person name="Tokishita S."/>
            <person name="Aerts A."/>
            <person name="Arnold G.J."/>
            <person name="Basu M.K."/>
            <person name="Bauer D.J."/>
            <person name="Caceres C.E."/>
            <person name="Carmel L."/>
            <person name="Casola C."/>
            <person name="Choi J.H."/>
            <person name="Detter J.C."/>
            <person name="Dong Q."/>
            <person name="Dusheyko S."/>
            <person name="Eads B.D."/>
            <person name="Frohlich T."/>
            <person name="Geiler-Samerotte K.A."/>
            <person name="Gerlach D."/>
            <person name="Hatcher P."/>
            <person name="Jogdeo S."/>
            <person name="Krijgsveld J."/>
            <person name="Kriventseva E.V."/>
            <person name="Kultz D."/>
            <person name="Laforsch C."/>
            <person name="Lindquist E."/>
            <person name="Lopez J."/>
            <person name="Manak J.R."/>
            <person name="Muller J."/>
            <person name="Pangilinan J."/>
            <person name="Patwardhan R.P."/>
            <person name="Pitluck S."/>
            <person name="Pritham E.J."/>
            <person name="Rechtsteiner A."/>
            <person name="Rho M."/>
            <person name="Rogozin I.B."/>
            <person name="Sakarya O."/>
            <person name="Salamov A."/>
            <person name="Schaack S."/>
            <person name="Shapiro H."/>
            <person name="Shiga Y."/>
            <person name="Skalitzky C."/>
            <person name="Smith Z."/>
            <person name="Souvorov A."/>
            <person name="Sung W."/>
            <person name="Tang Z."/>
            <person name="Tsuchiya D."/>
            <person name="Tu H."/>
            <person name="Vos H."/>
            <person name="Wang M."/>
            <person name="Wolf Y.I."/>
            <person name="Yamagata H."/>
            <person name="Yamada T."/>
            <person name="Ye Y."/>
            <person name="Shaw J.R."/>
            <person name="Andrews J."/>
            <person name="Crease T.J."/>
            <person name="Tang H."/>
            <person name="Lucas S.M."/>
            <person name="Robertson H.M."/>
            <person name="Bork P."/>
            <person name="Koonin E.V."/>
            <person name="Zdobnov E.M."/>
            <person name="Grigoriev I.V."/>
            <person name="Lynch M."/>
            <person name="Boore J.L."/>
        </authorList>
    </citation>
    <scope>NUCLEOTIDE SEQUENCE [LARGE SCALE GENOMIC DNA]</scope>
</reference>
<dbReference type="Pfam" id="PF00386">
    <property type="entry name" value="C1q"/>
    <property type="match status" value="1"/>
</dbReference>
<dbReference type="AlphaFoldDB" id="E9GDY9"/>
<dbReference type="SMART" id="SM00110">
    <property type="entry name" value="C1Q"/>
    <property type="match status" value="1"/>
</dbReference>
<dbReference type="InterPro" id="IPR001073">
    <property type="entry name" value="C1q_dom"/>
</dbReference>
<name>E9GDY9_DAPPU</name>
<dbReference type="InParanoid" id="E9GDY9"/>
<gene>
    <name evidence="6" type="ORF">DAPPUDRAFT_223838</name>
</gene>
<feature type="chain" id="PRO_5003237384" description="C1q domain-containing protein" evidence="4">
    <location>
        <begin position="26"/>
        <end position="303"/>
    </location>
</feature>
<evidence type="ECO:0000259" key="5">
    <source>
        <dbReference type="PROSITE" id="PS50871"/>
    </source>
</evidence>
<evidence type="ECO:0000313" key="7">
    <source>
        <dbReference type="Proteomes" id="UP000000305"/>
    </source>
</evidence>
<evidence type="ECO:0000313" key="6">
    <source>
        <dbReference type="EMBL" id="EFX82171.1"/>
    </source>
</evidence>
<organism evidence="6 7">
    <name type="scientific">Daphnia pulex</name>
    <name type="common">Water flea</name>
    <dbReference type="NCBI Taxonomy" id="6669"/>
    <lineage>
        <taxon>Eukaryota</taxon>
        <taxon>Metazoa</taxon>
        <taxon>Ecdysozoa</taxon>
        <taxon>Arthropoda</taxon>
        <taxon>Crustacea</taxon>
        <taxon>Branchiopoda</taxon>
        <taxon>Diplostraca</taxon>
        <taxon>Cladocera</taxon>
        <taxon>Anomopoda</taxon>
        <taxon>Daphniidae</taxon>
        <taxon>Daphnia</taxon>
    </lineage>
</organism>
<dbReference type="HOGENOM" id="CLU_068539_0_0_1"/>
<dbReference type="Proteomes" id="UP000000305">
    <property type="component" value="Unassembled WGS sequence"/>
</dbReference>
<proteinExistence type="predicted"/>
<dbReference type="PROSITE" id="PS50871">
    <property type="entry name" value="C1Q"/>
    <property type="match status" value="1"/>
</dbReference>
<keyword evidence="2" id="KW-0964">Secreted</keyword>
<feature type="signal peptide" evidence="4">
    <location>
        <begin position="1"/>
        <end position="25"/>
    </location>
</feature>
<protein>
    <recommendedName>
        <fullName evidence="5">C1q domain-containing protein</fullName>
    </recommendedName>
</protein>
<dbReference type="PANTHER" id="PTHR22923">
    <property type="entry name" value="CEREBELLIN-RELATED"/>
    <property type="match status" value="1"/>
</dbReference>